<dbReference type="InterPro" id="IPR002591">
    <property type="entry name" value="Phosphodiest/P_Trfase"/>
</dbReference>
<feature type="transmembrane region" description="Helical" evidence="12">
    <location>
        <begin position="661"/>
        <end position="684"/>
    </location>
</feature>
<evidence type="ECO:0000256" key="10">
    <source>
        <dbReference type="ARBA" id="ARBA00023136"/>
    </source>
</evidence>
<evidence type="ECO:0000256" key="8">
    <source>
        <dbReference type="ARBA" id="ARBA00022824"/>
    </source>
</evidence>
<comment type="function">
    <text evidence="12">Ethanolamine phosphate transferase involved in glycosylphosphatidylinositol-anchor biosynthesis. Transfers ethanolamine phosphate to the GPI second mannose.</text>
</comment>
<comment type="pathway">
    <text evidence="2 12">Glycolipid biosynthesis; glycosylphosphatidylinositol-anchor biosynthesis.</text>
</comment>
<dbReference type="PANTHER" id="PTHR23072">
    <property type="entry name" value="PHOSPHATIDYLINOSITOL GLYCAN-RELATED"/>
    <property type="match status" value="1"/>
</dbReference>
<evidence type="ECO:0000256" key="7">
    <source>
        <dbReference type="ARBA" id="ARBA00022692"/>
    </source>
</evidence>
<evidence type="ECO:0000256" key="5">
    <source>
        <dbReference type="ARBA" id="ARBA00022502"/>
    </source>
</evidence>
<dbReference type="GO" id="GO:0005789">
    <property type="term" value="C:endoplasmic reticulum membrane"/>
    <property type="evidence" value="ECO:0007669"/>
    <property type="project" value="UniProtKB-SubCell"/>
</dbReference>
<dbReference type="UniPathway" id="UPA00196"/>
<dbReference type="EMBL" id="KZ987773">
    <property type="protein sequence ID" value="RKP14944.1"/>
    <property type="molecule type" value="Genomic_DNA"/>
</dbReference>
<evidence type="ECO:0000256" key="2">
    <source>
        <dbReference type="ARBA" id="ARBA00004687"/>
    </source>
</evidence>
<dbReference type="SUPFAM" id="SSF53649">
    <property type="entry name" value="Alkaline phosphatase-like"/>
    <property type="match status" value="1"/>
</dbReference>
<keyword evidence="11" id="KW-0325">Glycoprotein</keyword>
<accession>A0A4P9Y845</accession>
<evidence type="ECO:0000313" key="16">
    <source>
        <dbReference type="Proteomes" id="UP000267251"/>
    </source>
</evidence>
<dbReference type="InterPro" id="IPR039527">
    <property type="entry name" value="PIGG/GPI7"/>
</dbReference>
<evidence type="ECO:0000256" key="9">
    <source>
        <dbReference type="ARBA" id="ARBA00022989"/>
    </source>
</evidence>
<dbReference type="CDD" id="cd16024">
    <property type="entry name" value="GPI_EPT_2"/>
    <property type="match status" value="1"/>
</dbReference>
<comment type="caution">
    <text evidence="12">Lacks conserved residue(s) required for the propagation of feature annotation.</text>
</comment>
<keyword evidence="16" id="KW-1185">Reference proteome</keyword>
<dbReference type="InterPro" id="IPR045687">
    <property type="entry name" value="PIGG/GPI7_C"/>
</dbReference>
<comment type="subcellular location">
    <subcellularLocation>
        <location evidence="1 12">Endoplasmic reticulum membrane</location>
        <topology evidence="1 12">Multi-pass membrane protein</topology>
    </subcellularLocation>
</comment>
<feature type="domain" description="GPI ethanolamine phosphate transferase 2 C-terminal" evidence="14">
    <location>
        <begin position="431"/>
        <end position="621"/>
    </location>
</feature>
<feature type="transmembrane region" description="Helical" evidence="12">
    <location>
        <begin position="750"/>
        <end position="771"/>
    </location>
</feature>
<feature type="transmembrane region" description="Helical" evidence="12">
    <location>
        <begin position="556"/>
        <end position="574"/>
    </location>
</feature>
<evidence type="ECO:0000256" key="4">
    <source>
        <dbReference type="ARBA" id="ARBA00020830"/>
    </source>
</evidence>
<dbReference type="GO" id="GO:0051267">
    <property type="term" value="F:CP2 mannose-ethanolamine phosphotransferase activity"/>
    <property type="evidence" value="ECO:0007669"/>
    <property type="project" value="TreeGrafter"/>
</dbReference>
<keyword evidence="7 12" id="KW-0812">Transmembrane</keyword>
<dbReference type="Proteomes" id="UP000267251">
    <property type="component" value="Unassembled WGS sequence"/>
</dbReference>
<sequence length="812" mass="91240">MSSKVTLLFLLLHLAWVLMFSRGFFPVKTRVPGQGTFSDLPSAPYSTSSGAAAPSGRDPLGYIPPYDQVVFVLVDALRSDFVYGEGSGFHSVRQYLSQGYGEAFVAVARAPTVTLPRLKALVSGTVPAFLDAILNVLEDDDDEKKAGKGNNEQGDGKDAWPSILHLSKNWKIEMYGDDTWMRLLPPHTFTRVEGTTSFFVADTVEVDRNVTRHVPSALNRKGEWDALILHYLGLDHIGHSGGRHSPLMQPKQEEMDAVIDRLFRGLSPPENHPIEGSSPQGPLIILCGDHGMTDAGNHGGSSEAESSTSMLFLHPAWRRPEAKKNEDRFHWSLQNSWSPRNIRQVDLVPTLSLLLGAPIPRNNLGTLIPSTISSLPGKMYNGQGKEKGEASCLWHQGRQFHALFLEAHGIPEGEQRELSEMAANALESKAMEYRVDRMVLALVLGILLWLLLSRKSLPSSQIPHMSMSVLIAAILALQVASVFASSFVEEEHQTWYFWLQSYWMYLLVRPRPGMRRAGLVGQMVLLRLIRTWNQTGQKWAHLPDIRQFLTRPEHEALLWILVLSTLIIMLLRAYRVWGSLGHGRVCFFPRLWLVVTRAATLSILLIQLDPPNLTHSLVARVPYKASTAWCTSDLLFLLLFKPHQLPLIAFFHAQRHLLPSSVGLVSEESILFLFLAHSSFFALGGSNSIASVDLSTAYTGLSSFSAPMVALLTFLSNWSGPLWWALAWIPRRPGFVERRLQDRMILRIMVGLHLALALAVLVLREHLFIWTVFSPKWLYTMAWLAYFLVMYLIWWVRDVWVDKMGAGIEDVD</sequence>
<dbReference type="Pfam" id="PF01663">
    <property type="entry name" value="Phosphodiest"/>
    <property type="match status" value="1"/>
</dbReference>
<protein>
    <recommendedName>
        <fullName evidence="4 12">GPI ethanolamine phosphate transferase 2</fullName>
    </recommendedName>
</protein>
<feature type="domain" description="GPI ethanolamine phosphate transferase 2 C-terminal" evidence="14">
    <location>
        <begin position="635"/>
        <end position="786"/>
    </location>
</feature>
<gene>
    <name evidence="15" type="ORF">BJ684DRAFT_7822</name>
</gene>
<dbReference type="InterPro" id="IPR037674">
    <property type="entry name" value="PIG-G_N"/>
</dbReference>
<dbReference type="Pfam" id="PF19316">
    <property type="entry name" value="PIGO_PIGG"/>
    <property type="match status" value="2"/>
</dbReference>
<evidence type="ECO:0000256" key="11">
    <source>
        <dbReference type="ARBA" id="ARBA00023180"/>
    </source>
</evidence>
<evidence type="ECO:0000256" key="6">
    <source>
        <dbReference type="ARBA" id="ARBA00022679"/>
    </source>
</evidence>
<dbReference type="Gene3D" id="3.40.720.10">
    <property type="entry name" value="Alkaline Phosphatase, subunit A"/>
    <property type="match status" value="1"/>
</dbReference>
<keyword evidence="5 12" id="KW-0337">GPI-anchor biosynthesis</keyword>
<evidence type="ECO:0000313" key="15">
    <source>
        <dbReference type="EMBL" id="RKP14944.1"/>
    </source>
</evidence>
<comment type="similarity">
    <text evidence="3 12">Belongs to the PIGG/PIGN/PIGO family. PIGG subfamily.</text>
</comment>
<feature type="transmembrane region" description="Helical" evidence="12">
    <location>
        <begin position="704"/>
        <end position="729"/>
    </location>
</feature>
<name>A0A4P9Y845_9FUNG</name>
<dbReference type="PANTHER" id="PTHR23072:SF0">
    <property type="entry name" value="GPI ETHANOLAMINE PHOSPHATE TRANSFERASE 2"/>
    <property type="match status" value="1"/>
</dbReference>
<feature type="transmembrane region" description="Helical" evidence="12">
    <location>
        <begin position="777"/>
        <end position="796"/>
    </location>
</feature>
<evidence type="ECO:0000259" key="14">
    <source>
        <dbReference type="Pfam" id="PF19316"/>
    </source>
</evidence>
<dbReference type="GO" id="GO:0006506">
    <property type="term" value="P:GPI anchor biosynthetic process"/>
    <property type="evidence" value="ECO:0007669"/>
    <property type="project" value="UniProtKB-UniPathway"/>
</dbReference>
<evidence type="ECO:0000256" key="13">
    <source>
        <dbReference type="SAM" id="SignalP"/>
    </source>
</evidence>
<evidence type="ECO:0000256" key="12">
    <source>
        <dbReference type="RuleBase" id="RU367106"/>
    </source>
</evidence>
<keyword evidence="9 12" id="KW-1133">Transmembrane helix</keyword>
<feature type="transmembrane region" description="Helical" evidence="12">
    <location>
        <begin position="438"/>
        <end position="457"/>
    </location>
</feature>
<keyword evidence="10 12" id="KW-0472">Membrane</keyword>
<organism evidence="15 16">
    <name type="scientific">Piptocephalis cylindrospora</name>
    <dbReference type="NCBI Taxonomy" id="1907219"/>
    <lineage>
        <taxon>Eukaryota</taxon>
        <taxon>Fungi</taxon>
        <taxon>Fungi incertae sedis</taxon>
        <taxon>Zoopagomycota</taxon>
        <taxon>Zoopagomycotina</taxon>
        <taxon>Zoopagomycetes</taxon>
        <taxon>Zoopagales</taxon>
        <taxon>Piptocephalidaceae</taxon>
        <taxon>Piptocephalis</taxon>
    </lineage>
</organism>
<reference evidence="16" key="1">
    <citation type="journal article" date="2018" name="Nat. Microbiol.">
        <title>Leveraging single-cell genomics to expand the fungal tree of life.</title>
        <authorList>
            <person name="Ahrendt S.R."/>
            <person name="Quandt C.A."/>
            <person name="Ciobanu D."/>
            <person name="Clum A."/>
            <person name="Salamov A."/>
            <person name="Andreopoulos B."/>
            <person name="Cheng J.F."/>
            <person name="Woyke T."/>
            <person name="Pelin A."/>
            <person name="Henrissat B."/>
            <person name="Reynolds N.K."/>
            <person name="Benny G.L."/>
            <person name="Smith M.E."/>
            <person name="James T.Y."/>
            <person name="Grigoriev I.V."/>
        </authorList>
    </citation>
    <scope>NUCLEOTIDE SEQUENCE [LARGE SCALE GENOMIC DNA]</scope>
</reference>
<dbReference type="OrthoDB" id="272139at2759"/>
<dbReference type="AlphaFoldDB" id="A0A4P9Y845"/>
<feature type="transmembrane region" description="Helical" evidence="12">
    <location>
        <begin position="469"/>
        <end position="488"/>
    </location>
</feature>
<keyword evidence="13" id="KW-0732">Signal</keyword>
<keyword evidence="8 12" id="KW-0256">Endoplasmic reticulum</keyword>
<dbReference type="InterPro" id="IPR017850">
    <property type="entry name" value="Alkaline_phosphatase_core_sf"/>
</dbReference>
<feature type="signal peptide" evidence="13">
    <location>
        <begin position="1"/>
        <end position="23"/>
    </location>
</feature>
<feature type="chain" id="PRO_5020990074" description="GPI ethanolamine phosphate transferase 2" evidence="13">
    <location>
        <begin position="24"/>
        <end position="812"/>
    </location>
</feature>
<evidence type="ECO:0000256" key="3">
    <source>
        <dbReference type="ARBA" id="ARBA00005315"/>
    </source>
</evidence>
<proteinExistence type="inferred from homology"/>
<keyword evidence="6 12" id="KW-0808">Transferase</keyword>
<evidence type="ECO:0000256" key="1">
    <source>
        <dbReference type="ARBA" id="ARBA00004477"/>
    </source>
</evidence>